<dbReference type="PRINTS" id="PR00042">
    <property type="entry name" value="LEUZIPPRFOS"/>
</dbReference>
<proteinExistence type="inferred from homology"/>
<dbReference type="GO" id="GO:0000978">
    <property type="term" value="F:RNA polymerase II cis-regulatory region sequence-specific DNA binding"/>
    <property type="evidence" value="ECO:0007669"/>
    <property type="project" value="TreeGrafter"/>
</dbReference>
<feature type="region of interest" description="Disordered" evidence="6">
    <location>
        <begin position="165"/>
        <end position="206"/>
    </location>
</feature>
<dbReference type="SUPFAM" id="SSF57959">
    <property type="entry name" value="Leucine zipper domain"/>
    <property type="match status" value="1"/>
</dbReference>
<dbReference type="PANTHER" id="PTHR23351:SF56">
    <property type="entry name" value="KAYAK"/>
    <property type="match status" value="1"/>
</dbReference>
<keyword evidence="2" id="KW-0805">Transcription regulation</keyword>
<evidence type="ECO:0000313" key="8">
    <source>
        <dbReference type="EMBL" id="MAA18980.1"/>
    </source>
</evidence>
<keyword evidence="4" id="KW-0804">Transcription</keyword>
<dbReference type="InterPro" id="IPR004826">
    <property type="entry name" value="bZIP_Maf"/>
</dbReference>
<evidence type="ECO:0000256" key="4">
    <source>
        <dbReference type="ARBA" id="ARBA00023163"/>
    </source>
</evidence>
<dbReference type="PROSITE" id="PS50217">
    <property type="entry name" value="BZIP"/>
    <property type="match status" value="1"/>
</dbReference>
<dbReference type="Pfam" id="PF03131">
    <property type="entry name" value="bZIP_Maf"/>
    <property type="match status" value="1"/>
</dbReference>
<protein>
    <submittedName>
        <fullName evidence="8">Fos-like antigen invertebrate</fullName>
    </submittedName>
</protein>
<dbReference type="GO" id="GO:0005634">
    <property type="term" value="C:nucleus"/>
    <property type="evidence" value="ECO:0007669"/>
    <property type="project" value="TreeGrafter"/>
</dbReference>
<reference evidence="8" key="1">
    <citation type="journal article" date="2017" name="Parasit. Vectors">
        <title>Sialotranscriptomics of Rhipicephalus zambeziensis reveals intricate expression profiles of secretory proteins and suggests tight temporal transcriptional regulation during blood-feeding.</title>
        <authorList>
            <person name="de Castro M.H."/>
            <person name="de Klerk D."/>
            <person name="Pienaar R."/>
            <person name="Rees D.J.G."/>
            <person name="Mans B.J."/>
        </authorList>
    </citation>
    <scope>NUCLEOTIDE SEQUENCE</scope>
    <source>
        <tissue evidence="8">Salivary glands</tissue>
    </source>
</reference>
<accession>A0A224YYY8</accession>
<dbReference type="CDD" id="cd14721">
    <property type="entry name" value="bZIP_Fos"/>
    <property type="match status" value="1"/>
</dbReference>
<feature type="compositionally biased region" description="Pro residues" evidence="6">
    <location>
        <begin position="170"/>
        <end position="179"/>
    </location>
</feature>
<keyword evidence="3" id="KW-0238">DNA-binding</keyword>
<dbReference type="GO" id="GO:0000981">
    <property type="term" value="F:DNA-binding transcription factor activity, RNA polymerase II-specific"/>
    <property type="evidence" value="ECO:0007669"/>
    <property type="project" value="TreeGrafter"/>
</dbReference>
<comment type="similarity">
    <text evidence="1">Belongs to the bZIP family. Fos subfamily.</text>
</comment>
<dbReference type="SMART" id="SM00338">
    <property type="entry name" value="BRLZ"/>
    <property type="match status" value="1"/>
</dbReference>
<name>A0A224YYY8_9ACAR</name>
<dbReference type="InterPro" id="IPR000837">
    <property type="entry name" value="AP-1"/>
</dbReference>
<feature type="compositionally biased region" description="Basic and acidic residues" evidence="6">
    <location>
        <begin position="189"/>
        <end position="202"/>
    </location>
</feature>
<dbReference type="InterPro" id="IPR004827">
    <property type="entry name" value="bZIP"/>
</dbReference>
<evidence type="ECO:0000256" key="1">
    <source>
        <dbReference type="ARBA" id="ARBA00007619"/>
    </source>
</evidence>
<dbReference type="EMBL" id="GFPF01007834">
    <property type="protein sequence ID" value="MAA18980.1"/>
    <property type="molecule type" value="Transcribed_RNA"/>
</dbReference>
<feature type="compositionally biased region" description="Low complexity" evidence="6">
    <location>
        <begin position="381"/>
        <end position="390"/>
    </location>
</feature>
<evidence type="ECO:0000256" key="6">
    <source>
        <dbReference type="SAM" id="MobiDB-lite"/>
    </source>
</evidence>
<organism evidence="8">
    <name type="scientific">Rhipicephalus zambeziensis</name>
    <dbReference type="NCBI Taxonomy" id="60191"/>
    <lineage>
        <taxon>Eukaryota</taxon>
        <taxon>Metazoa</taxon>
        <taxon>Ecdysozoa</taxon>
        <taxon>Arthropoda</taxon>
        <taxon>Chelicerata</taxon>
        <taxon>Arachnida</taxon>
        <taxon>Acari</taxon>
        <taxon>Parasitiformes</taxon>
        <taxon>Ixodida</taxon>
        <taxon>Ixodoidea</taxon>
        <taxon>Ixodidae</taxon>
        <taxon>Rhipicephalinae</taxon>
        <taxon>Rhipicephalus</taxon>
        <taxon>Rhipicephalus</taxon>
    </lineage>
</organism>
<dbReference type="FunFam" id="1.20.5.170:FF:000006">
    <property type="entry name" value="fos-related antigen 2 isoform X1"/>
    <property type="match status" value="1"/>
</dbReference>
<dbReference type="PROSITE" id="PS00036">
    <property type="entry name" value="BZIP_BASIC"/>
    <property type="match status" value="1"/>
</dbReference>
<dbReference type="InterPro" id="IPR046347">
    <property type="entry name" value="bZIP_sf"/>
</dbReference>
<evidence type="ECO:0000256" key="3">
    <source>
        <dbReference type="ARBA" id="ARBA00023125"/>
    </source>
</evidence>
<evidence type="ECO:0000259" key="7">
    <source>
        <dbReference type="PROSITE" id="PS50217"/>
    </source>
</evidence>
<evidence type="ECO:0000256" key="5">
    <source>
        <dbReference type="ARBA" id="ARBA00044005"/>
    </source>
</evidence>
<sequence>MLTCNMSGWSTVGEFVNDDDLNFYSGDGYMKHDYPSGGDASAITLVDITDDYSTFSGVTGIPTRTTATLTPTTLKNIEESFMEYQRFPPAPVEHQHQAGFVPPVVNIAQYQQQQQQQQAAPFWSQQQQQQSGMVTIKQEVEDDWLPPSTTPQQLEQQMQQISQEINNAPTPSPPLPPKPARTGGGRRPNRNEKLSPEEEERRRIRRERNKLAAARCRKRRMDHTNSLIKETEDLEEARTKLQQEMAALRSEKENLEFLLEAHKASCKIPHVKSITTTSSTMSAIPQQRPQHLPIVTSADSGHVRNNHKLPNAPGRAPKFSRPNSLAVTSVFTNSGGSSALNNGSSVPASCPSLLTEVAGVPIQTPSAGMFSFDSIVEGTGATPTGTTPLTFSPVTCAGQQRNSNGDLSSPESMNPPKLVSL</sequence>
<feature type="compositionally biased region" description="Polar residues" evidence="6">
    <location>
        <begin position="397"/>
        <end position="412"/>
    </location>
</feature>
<dbReference type="PANTHER" id="PTHR23351">
    <property type="entry name" value="FOS TRANSCRIPTION FACTOR-RELATED"/>
    <property type="match status" value="1"/>
</dbReference>
<evidence type="ECO:0000256" key="2">
    <source>
        <dbReference type="ARBA" id="ARBA00023015"/>
    </source>
</evidence>
<dbReference type="AlphaFoldDB" id="A0A224YYY8"/>
<comment type="subunit">
    <text evidence="5">Homodimer. Heterodimer with Jra. The kay-Jra heterodimer binds more stably to the AP-1 site than either of the two proteins alone.</text>
</comment>
<feature type="domain" description="BZIP" evidence="7">
    <location>
        <begin position="199"/>
        <end position="262"/>
    </location>
</feature>
<dbReference type="Gene3D" id="1.20.5.170">
    <property type="match status" value="1"/>
</dbReference>
<feature type="region of interest" description="Disordered" evidence="6">
    <location>
        <begin position="381"/>
        <end position="421"/>
    </location>
</feature>